<evidence type="ECO:0000256" key="18">
    <source>
        <dbReference type="ARBA" id="ARBA00044346"/>
    </source>
</evidence>
<evidence type="ECO:0000256" key="2">
    <source>
        <dbReference type="ARBA" id="ARBA00004186"/>
    </source>
</evidence>
<evidence type="ECO:0000256" key="10">
    <source>
        <dbReference type="ARBA" id="ARBA00022829"/>
    </source>
</evidence>
<evidence type="ECO:0000256" key="8">
    <source>
        <dbReference type="ARBA" id="ARBA00022701"/>
    </source>
</evidence>
<comment type="similarity">
    <text evidence="4">Belongs to the DASH complex SPC34 family.</text>
</comment>
<keyword evidence="11" id="KW-0995">Kinetochore</keyword>
<sequence>MSLLATHLEQISLSTKSIAELEFPPPKIFTNALLKDHEITTLIRDTEAHERALFTLDESAVNRHRQQATSRSGLFLQAGKTTPPAAHPSRQSTVTRLLGSDMLQEIRHATNRQGGVNVEVLLRGAERLCSVYTVAGAAEKIRALRSRYQDVAPAISALEEKVSKQQAVLARRNKGGEYEDEEFENVVDAEPTNNGVAIAFTEQDFQHEEAEIRELEARKKSLEDRVSGIERDLGGLLH</sequence>
<evidence type="ECO:0000313" key="21">
    <source>
        <dbReference type="Proteomes" id="UP001203852"/>
    </source>
</evidence>
<organism evidence="20 21">
    <name type="scientific">Exophiala viscosa</name>
    <dbReference type="NCBI Taxonomy" id="2486360"/>
    <lineage>
        <taxon>Eukaryota</taxon>
        <taxon>Fungi</taxon>
        <taxon>Dikarya</taxon>
        <taxon>Ascomycota</taxon>
        <taxon>Pezizomycotina</taxon>
        <taxon>Eurotiomycetes</taxon>
        <taxon>Chaetothyriomycetidae</taxon>
        <taxon>Chaetothyriales</taxon>
        <taxon>Herpotrichiellaceae</taxon>
        <taxon>Exophiala</taxon>
    </lineage>
</organism>
<keyword evidence="8" id="KW-0493">Microtubule</keyword>
<dbReference type="Pfam" id="PF08657">
    <property type="entry name" value="DASH_Spc34"/>
    <property type="match status" value="2"/>
</dbReference>
<evidence type="ECO:0000256" key="19">
    <source>
        <dbReference type="SAM" id="Coils"/>
    </source>
</evidence>
<evidence type="ECO:0000256" key="4">
    <source>
        <dbReference type="ARBA" id="ARBA00008491"/>
    </source>
</evidence>
<accession>A0AAN6I955</accession>
<evidence type="ECO:0000256" key="9">
    <source>
        <dbReference type="ARBA" id="ARBA00022776"/>
    </source>
</evidence>
<evidence type="ECO:0000256" key="11">
    <source>
        <dbReference type="ARBA" id="ARBA00022838"/>
    </source>
</evidence>
<keyword evidence="21" id="KW-1185">Reference proteome</keyword>
<dbReference type="GO" id="GO:0051301">
    <property type="term" value="P:cell division"/>
    <property type="evidence" value="ECO:0007669"/>
    <property type="project" value="UniProtKB-KW"/>
</dbReference>
<dbReference type="InterPro" id="IPR013966">
    <property type="entry name" value="Spc34"/>
</dbReference>
<keyword evidence="15" id="KW-0131">Cell cycle</keyword>
<dbReference type="GO" id="GO:0042729">
    <property type="term" value="C:DASH complex"/>
    <property type="evidence" value="ECO:0007669"/>
    <property type="project" value="InterPro"/>
</dbReference>
<evidence type="ECO:0000256" key="14">
    <source>
        <dbReference type="ARBA" id="ARBA00023242"/>
    </source>
</evidence>
<evidence type="ECO:0000256" key="15">
    <source>
        <dbReference type="ARBA" id="ARBA00023306"/>
    </source>
</evidence>
<reference evidence="20" key="1">
    <citation type="journal article" date="2022" name="bioRxiv">
        <title>Deciphering the potential niche of two novel black yeast fungi from a biological soil crust based on their genomes, phenotypes, and melanin regulation.</title>
        <authorList>
            <consortium name="DOE Joint Genome Institute"/>
            <person name="Carr E.C."/>
            <person name="Barton Q."/>
            <person name="Grambo S."/>
            <person name="Sullivan M."/>
            <person name="Renfro C.M."/>
            <person name="Kuo A."/>
            <person name="Pangilinan J."/>
            <person name="Lipzen A."/>
            <person name="Keymanesh K."/>
            <person name="Savage E."/>
            <person name="Barry K."/>
            <person name="Grigoriev I.V."/>
            <person name="Riekhof W.R."/>
            <person name="Harris S.S."/>
        </authorList>
    </citation>
    <scope>NUCLEOTIDE SEQUENCE</scope>
    <source>
        <strain evidence="20">JF 03-4F</strain>
    </source>
</reference>
<feature type="coiled-coil region" evidence="19">
    <location>
        <begin position="198"/>
        <end position="232"/>
    </location>
</feature>
<keyword evidence="5" id="KW-0158">Chromosome</keyword>
<keyword evidence="6" id="KW-0963">Cytoplasm</keyword>
<dbReference type="GO" id="GO:0008608">
    <property type="term" value="P:attachment of spindle microtubules to kinetochore"/>
    <property type="evidence" value="ECO:0007669"/>
    <property type="project" value="InterPro"/>
</dbReference>
<evidence type="ECO:0000256" key="1">
    <source>
        <dbReference type="ARBA" id="ARBA00004123"/>
    </source>
</evidence>
<dbReference type="AlphaFoldDB" id="A0AAN6I955"/>
<keyword evidence="7" id="KW-0132">Cell division</keyword>
<dbReference type="Proteomes" id="UP001203852">
    <property type="component" value="Unassembled WGS sequence"/>
</dbReference>
<keyword evidence="16" id="KW-0137">Centromere</keyword>
<keyword evidence="9" id="KW-0498">Mitosis</keyword>
<evidence type="ECO:0000256" key="16">
    <source>
        <dbReference type="ARBA" id="ARBA00023328"/>
    </source>
</evidence>
<comment type="subcellular location">
    <subcellularLocation>
        <location evidence="3">Chromosome</location>
        <location evidence="3">Centromere</location>
        <location evidence="3">Kinetochore</location>
    </subcellularLocation>
    <subcellularLocation>
        <location evidence="2">Cytoplasm</location>
        <location evidence="2">Cytoskeleton</location>
        <location evidence="2">Spindle</location>
    </subcellularLocation>
    <subcellularLocation>
        <location evidence="1">Nucleus</location>
    </subcellularLocation>
</comment>
<keyword evidence="12 19" id="KW-0175">Coiled coil</keyword>
<proteinExistence type="inferred from homology"/>
<evidence type="ECO:0000256" key="6">
    <source>
        <dbReference type="ARBA" id="ARBA00022490"/>
    </source>
</evidence>
<evidence type="ECO:0000256" key="12">
    <source>
        <dbReference type="ARBA" id="ARBA00023054"/>
    </source>
</evidence>
<evidence type="ECO:0000256" key="17">
    <source>
        <dbReference type="ARBA" id="ARBA00044112"/>
    </source>
</evidence>
<evidence type="ECO:0000256" key="13">
    <source>
        <dbReference type="ARBA" id="ARBA00023212"/>
    </source>
</evidence>
<protein>
    <recommendedName>
        <fullName evidence="17">DASH complex subunit SPC34</fullName>
    </recommendedName>
    <alternativeName>
        <fullName evidence="18">Outer kinetochore protein SPC34</fullName>
    </alternativeName>
</protein>
<keyword evidence="10" id="KW-0159">Chromosome partition</keyword>
<evidence type="ECO:0000313" key="20">
    <source>
        <dbReference type="EMBL" id="KAI1608425.1"/>
    </source>
</evidence>
<gene>
    <name evidence="20" type="ORF">EDD36DRAFT_98619</name>
</gene>
<evidence type="ECO:0000256" key="5">
    <source>
        <dbReference type="ARBA" id="ARBA00022454"/>
    </source>
</evidence>
<keyword evidence="13" id="KW-0206">Cytoskeleton</keyword>
<keyword evidence="14" id="KW-0539">Nucleus</keyword>
<dbReference type="GO" id="GO:0005876">
    <property type="term" value="C:spindle microtubule"/>
    <property type="evidence" value="ECO:0007669"/>
    <property type="project" value="InterPro"/>
</dbReference>
<evidence type="ECO:0000256" key="3">
    <source>
        <dbReference type="ARBA" id="ARBA00004629"/>
    </source>
</evidence>
<name>A0AAN6I955_9EURO</name>
<dbReference type="EMBL" id="MU404363">
    <property type="protein sequence ID" value="KAI1608425.1"/>
    <property type="molecule type" value="Genomic_DNA"/>
</dbReference>
<comment type="caution">
    <text evidence="20">The sequence shown here is derived from an EMBL/GenBank/DDBJ whole genome shotgun (WGS) entry which is preliminary data.</text>
</comment>
<evidence type="ECO:0000256" key="7">
    <source>
        <dbReference type="ARBA" id="ARBA00022618"/>
    </source>
</evidence>